<sequence>MVTHISEVGITKCSELQRTLDLEKEADARDRLDYLVSRGAVQGFIDDQGTFVTFDETMLQTLAATINETGRISTSALADLMHTLAMTSQSVRIKSTSAGHDVDEHSACAADHFTHDATTTPSADRHSAHTREES</sequence>
<accession>A0A0L0GDA9</accession>
<dbReference type="EMBL" id="KQ241631">
    <property type="protein sequence ID" value="KNC86894.1"/>
    <property type="molecule type" value="Genomic_DNA"/>
</dbReference>
<protein>
    <submittedName>
        <fullName evidence="2">Uncharacterized protein</fullName>
    </submittedName>
</protein>
<evidence type="ECO:0000313" key="3">
    <source>
        <dbReference type="Proteomes" id="UP000054560"/>
    </source>
</evidence>
<reference evidence="2 3" key="1">
    <citation type="submission" date="2011-02" db="EMBL/GenBank/DDBJ databases">
        <title>The Genome Sequence of Sphaeroforma arctica JP610.</title>
        <authorList>
            <consortium name="The Broad Institute Genome Sequencing Platform"/>
            <person name="Russ C."/>
            <person name="Cuomo C."/>
            <person name="Young S.K."/>
            <person name="Zeng Q."/>
            <person name="Gargeya S."/>
            <person name="Alvarado L."/>
            <person name="Berlin A."/>
            <person name="Chapman S.B."/>
            <person name="Chen Z."/>
            <person name="Freedman E."/>
            <person name="Gellesch M."/>
            <person name="Goldberg J."/>
            <person name="Griggs A."/>
            <person name="Gujja S."/>
            <person name="Heilman E."/>
            <person name="Heiman D."/>
            <person name="Howarth C."/>
            <person name="Mehta T."/>
            <person name="Neiman D."/>
            <person name="Pearson M."/>
            <person name="Roberts A."/>
            <person name="Saif S."/>
            <person name="Shea T."/>
            <person name="Shenoy N."/>
            <person name="Sisk P."/>
            <person name="Stolte C."/>
            <person name="Sykes S."/>
            <person name="White J."/>
            <person name="Yandava C."/>
            <person name="Burger G."/>
            <person name="Gray M.W."/>
            <person name="Holland P.W.H."/>
            <person name="King N."/>
            <person name="Lang F.B.F."/>
            <person name="Roger A.J."/>
            <person name="Ruiz-Trillo I."/>
            <person name="Haas B."/>
            <person name="Nusbaum C."/>
            <person name="Birren B."/>
        </authorList>
    </citation>
    <scope>NUCLEOTIDE SEQUENCE [LARGE SCALE GENOMIC DNA]</scope>
    <source>
        <strain evidence="2 3">JP610</strain>
    </source>
</reference>
<dbReference type="GeneID" id="25901493"/>
<feature type="region of interest" description="Disordered" evidence="1">
    <location>
        <begin position="112"/>
        <end position="134"/>
    </location>
</feature>
<dbReference type="RefSeq" id="XP_014160796.1">
    <property type="nucleotide sequence ID" value="XM_014305321.1"/>
</dbReference>
<keyword evidence="3" id="KW-1185">Reference proteome</keyword>
<dbReference type="Proteomes" id="UP000054560">
    <property type="component" value="Unassembled WGS sequence"/>
</dbReference>
<dbReference type="InterPro" id="IPR019153">
    <property type="entry name" value="DDRGK_dom-contain"/>
</dbReference>
<evidence type="ECO:0000256" key="1">
    <source>
        <dbReference type="SAM" id="MobiDB-lite"/>
    </source>
</evidence>
<dbReference type="Pfam" id="PF09756">
    <property type="entry name" value="DDRGK"/>
    <property type="match status" value="1"/>
</dbReference>
<dbReference type="AlphaFoldDB" id="A0A0L0GDA9"/>
<feature type="compositionally biased region" description="Basic and acidic residues" evidence="1">
    <location>
        <begin position="123"/>
        <end position="134"/>
    </location>
</feature>
<proteinExistence type="predicted"/>
<organism evidence="2 3">
    <name type="scientific">Sphaeroforma arctica JP610</name>
    <dbReference type="NCBI Taxonomy" id="667725"/>
    <lineage>
        <taxon>Eukaryota</taxon>
        <taxon>Ichthyosporea</taxon>
        <taxon>Ichthyophonida</taxon>
        <taxon>Sphaeroforma</taxon>
    </lineage>
</organism>
<gene>
    <name evidence="2" type="ORF">SARC_00989</name>
</gene>
<evidence type="ECO:0000313" key="2">
    <source>
        <dbReference type="EMBL" id="KNC86894.1"/>
    </source>
</evidence>
<name>A0A0L0GDA9_9EUKA</name>